<organism evidence="4 5">
    <name type="scientific">Myxococcus llanfairpwllgwyngyllgogerychwyrndrobwllllantysiliogogogochensis</name>
    <dbReference type="NCBI Taxonomy" id="2590453"/>
    <lineage>
        <taxon>Bacteria</taxon>
        <taxon>Pseudomonadati</taxon>
        <taxon>Myxococcota</taxon>
        <taxon>Myxococcia</taxon>
        <taxon>Myxococcales</taxon>
        <taxon>Cystobacterineae</taxon>
        <taxon>Myxococcaceae</taxon>
        <taxon>Myxococcus</taxon>
    </lineage>
</organism>
<evidence type="ECO:0000259" key="3">
    <source>
        <dbReference type="Pfam" id="PF13458"/>
    </source>
</evidence>
<evidence type="ECO:0000313" key="4">
    <source>
        <dbReference type="EMBL" id="TQF10507.1"/>
    </source>
</evidence>
<evidence type="ECO:0000313" key="5">
    <source>
        <dbReference type="Proteomes" id="UP000315369"/>
    </source>
</evidence>
<sequence>MQRLVVGLLATAFCLMACKKEEASTPPSEGAQERPVAVPDIKTDKGVDLEKKVVYIGALNDESGPGAAIGKPFAAGKRLLAQQVNAGDSGLLPPGWRIELVERDHAYNPQNAVQAYSDIHDRVLFLGTSFGTPNTLPLRDKMTADNLVAFPASQSSEMARHQYTPPIGASYKMEAMRAMDWAVEHAGGADKVKAAIVAQGDDYGKDGLEGWSEAAKHHGVTIVSQQSVAPGQKDFAAIITALQQSGANYVLLTVLPSASGPILGTAAQLKYQPTWVGQTPAWVDRFFDAKVIPGAVFANFYWATGLTFWGDDVPGMKDFLSLVAKYPNTPKDFYTLSSYVQGRVQIEALKAAIESKDVTRAGYLKALKGITRTTAGGMTVEPVDLSRFPYETSVGARVLKPVLDQGSWSVVAGFAPPKALGASAAKAADDSK</sequence>
<evidence type="ECO:0000256" key="1">
    <source>
        <dbReference type="ARBA" id="ARBA00010062"/>
    </source>
</evidence>
<accession>A0A540WNU8</accession>
<dbReference type="Proteomes" id="UP000315369">
    <property type="component" value="Unassembled WGS sequence"/>
</dbReference>
<dbReference type="InterPro" id="IPR028081">
    <property type="entry name" value="Leu-bd"/>
</dbReference>
<dbReference type="PANTHER" id="PTHR47235:SF1">
    <property type="entry name" value="BLR6548 PROTEIN"/>
    <property type="match status" value="1"/>
</dbReference>
<keyword evidence="5" id="KW-1185">Reference proteome</keyword>
<protein>
    <submittedName>
        <fullName evidence="4">ABC transporter substrate-binding protein</fullName>
    </submittedName>
</protein>
<dbReference type="SUPFAM" id="SSF53822">
    <property type="entry name" value="Periplasmic binding protein-like I"/>
    <property type="match status" value="1"/>
</dbReference>
<dbReference type="InterPro" id="IPR028082">
    <property type="entry name" value="Peripla_BP_I"/>
</dbReference>
<dbReference type="PANTHER" id="PTHR47235">
    <property type="entry name" value="BLR6548 PROTEIN"/>
    <property type="match status" value="1"/>
</dbReference>
<dbReference type="Gene3D" id="3.40.50.2300">
    <property type="match status" value="2"/>
</dbReference>
<gene>
    <name evidence="4" type="ORF">FJV41_39100</name>
</gene>
<dbReference type="AlphaFoldDB" id="A0A540WNU8"/>
<feature type="domain" description="Leucine-binding protein" evidence="3">
    <location>
        <begin position="54"/>
        <end position="377"/>
    </location>
</feature>
<comment type="similarity">
    <text evidence="1">Belongs to the leucine-binding protein family.</text>
</comment>
<proteinExistence type="inferred from homology"/>
<name>A0A540WNU8_9BACT</name>
<evidence type="ECO:0000256" key="2">
    <source>
        <dbReference type="ARBA" id="ARBA00022729"/>
    </source>
</evidence>
<dbReference type="OrthoDB" id="24024at2"/>
<comment type="caution">
    <text evidence="4">The sequence shown here is derived from an EMBL/GenBank/DDBJ whole genome shotgun (WGS) entry which is preliminary data.</text>
</comment>
<keyword evidence="2" id="KW-0732">Signal</keyword>
<reference evidence="4 5" key="1">
    <citation type="submission" date="2019-06" db="EMBL/GenBank/DDBJ databases">
        <authorList>
            <person name="Livingstone P."/>
            <person name="Whitworth D."/>
        </authorList>
    </citation>
    <scope>NUCLEOTIDE SEQUENCE [LARGE SCALE GENOMIC DNA]</scope>
    <source>
        <strain evidence="4 5">AM401</strain>
    </source>
</reference>
<dbReference type="EMBL" id="VIFM01000250">
    <property type="protein sequence ID" value="TQF10507.1"/>
    <property type="molecule type" value="Genomic_DNA"/>
</dbReference>
<dbReference type="Pfam" id="PF13458">
    <property type="entry name" value="Peripla_BP_6"/>
    <property type="match status" value="1"/>
</dbReference>